<dbReference type="CDD" id="cd20551">
    <property type="entry name" value="CYCLIN_TFIIB_rpt1"/>
    <property type="match status" value="1"/>
</dbReference>
<dbReference type="Pfam" id="PF08271">
    <property type="entry name" value="Zn_Ribbon_TF"/>
    <property type="match status" value="1"/>
</dbReference>
<keyword evidence="10" id="KW-0539">Nucleus</keyword>
<dbReference type="EMBL" id="BTGC01000008">
    <property type="protein sequence ID" value="GMM52355.1"/>
    <property type="molecule type" value="Genomic_DNA"/>
</dbReference>
<dbReference type="InterPro" id="IPR013150">
    <property type="entry name" value="TFIIB_cyclin"/>
</dbReference>
<evidence type="ECO:0000256" key="6">
    <source>
        <dbReference type="ARBA" id="ARBA00022771"/>
    </source>
</evidence>
<dbReference type="InterPro" id="IPR013137">
    <property type="entry name" value="Znf_TFIIB"/>
</dbReference>
<sequence length="347" mass="38141">MSVNQMTSPQASEPFRPDLNVKLICPECRIDPPDIEERFAEGDMVCGNCGLVLSDRVIDSRSEWRTFSNDDHGSDDPSRVGDASNPLLDGNQLDTIVAVGPPGSTFGRELSRAQNNNSNDRKEGALLSAFSRITHICEADSLPRTVQDAAKQAFKIVHDRPSLRSRSTISVIAASIIVACRYSGVPRAFKEIAALTMVPPQDIGRTFKFMERILQNTSAKELGINPQDKASAYQASQTRAEDLIRRFCSRLALSMSTTRAAEYIAQRVRDEGTLAGRSPTSVAAAAIYMATALFDEQLSGSTIAEYTDVSDGTIRTSYRLLYNVKEKLVDPEWLESGKAKMDRLPKV</sequence>
<evidence type="ECO:0000256" key="2">
    <source>
        <dbReference type="ARBA" id="ARBA00010857"/>
    </source>
</evidence>
<dbReference type="GO" id="GO:0005634">
    <property type="term" value="C:nucleus"/>
    <property type="evidence" value="ECO:0007669"/>
    <property type="project" value="UniProtKB-SubCell"/>
</dbReference>
<dbReference type="GO" id="GO:0051123">
    <property type="term" value="P:RNA polymerase II preinitiation complex assembly"/>
    <property type="evidence" value="ECO:0007669"/>
    <property type="project" value="UniProtKB-ARBA"/>
</dbReference>
<evidence type="ECO:0000256" key="4">
    <source>
        <dbReference type="ARBA" id="ARBA00022723"/>
    </source>
</evidence>
<dbReference type="PANTHER" id="PTHR11618">
    <property type="entry name" value="TRANSCRIPTION INITIATION FACTOR IIB-RELATED"/>
    <property type="match status" value="1"/>
</dbReference>
<dbReference type="GO" id="GO:0097550">
    <property type="term" value="C:transcription preinitiation complex"/>
    <property type="evidence" value="ECO:0007669"/>
    <property type="project" value="TreeGrafter"/>
</dbReference>
<evidence type="ECO:0000256" key="3">
    <source>
        <dbReference type="ARBA" id="ARBA00013932"/>
    </source>
</evidence>
<evidence type="ECO:0000256" key="8">
    <source>
        <dbReference type="ARBA" id="ARBA00023015"/>
    </source>
</evidence>
<evidence type="ECO:0000256" key="12">
    <source>
        <dbReference type="ARBA" id="ARBA00056616"/>
    </source>
</evidence>
<evidence type="ECO:0000256" key="15">
    <source>
        <dbReference type="SAM" id="MobiDB-lite"/>
    </source>
</evidence>
<evidence type="ECO:0000256" key="9">
    <source>
        <dbReference type="ARBA" id="ARBA00023163"/>
    </source>
</evidence>
<proteinExistence type="inferred from homology"/>
<evidence type="ECO:0000256" key="7">
    <source>
        <dbReference type="ARBA" id="ARBA00022833"/>
    </source>
</evidence>
<dbReference type="SMART" id="SM00385">
    <property type="entry name" value="CYCLIN"/>
    <property type="match status" value="2"/>
</dbReference>
<name>A0AAV5RLR2_STABA</name>
<dbReference type="GO" id="GO:0008270">
    <property type="term" value="F:zinc ion binding"/>
    <property type="evidence" value="ECO:0007669"/>
    <property type="project" value="UniProtKB-KW"/>
</dbReference>
<dbReference type="Pfam" id="PF00382">
    <property type="entry name" value="TFIIB"/>
    <property type="match status" value="2"/>
</dbReference>
<feature type="domain" description="TFIIB-type" evidence="16">
    <location>
        <begin position="21"/>
        <end position="54"/>
    </location>
</feature>
<keyword evidence="7" id="KW-0862">Zinc</keyword>
<dbReference type="AlphaFoldDB" id="A0AAV5RLR2"/>
<dbReference type="GO" id="GO:0016251">
    <property type="term" value="F:RNA polymerase II general transcription initiation factor activity"/>
    <property type="evidence" value="ECO:0007669"/>
    <property type="project" value="TreeGrafter"/>
</dbReference>
<dbReference type="FunFam" id="1.10.472.10:FF:000008">
    <property type="entry name" value="Transcription initiation factor IIB"/>
    <property type="match status" value="1"/>
</dbReference>
<dbReference type="PROSITE" id="PS00782">
    <property type="entry name" value="TFIIB"/>
    <property type="match status" value="1"/>
</dbReference>
<protein>
    <recommendedName>
        <fullName evidence="3">Transcription initiation factor IIB</fullName>
    </recommendedName>
    <alternativeName>
        <fullName evidence="11">General transcription factor TFIIB</fullName>
    </alternativeName>
</protein>
<dbReference type="InterPro" id="IPR000812">
    <property type="entry name" value="TFIIB"/>
</dbReference>
<keyword evidence="18" id="KW-1185">Reference proteome</keyword>
<feature type="region of interest" description="Disordered" evidence="15">
    <location>
        <begin position="66"/>
        <end position="85"/>
    </location>
</feature>
<comment type="similarity">
    <text evidence="2">Belongs to the TFIIB family.</text>
</comment>
<feature type="compositionally biased region" description="Basic and acidic residues" evidence="15">
    <location>
        <begin position="66"/>
        <end position="79"/>
    </location>
</feature>
<keyword evidence="9" id="KW-0804">Transcription</keyword>
<dbReference type="Proteomes" id="UP001362899">
    <property type="component" value="Unassembled WGS sequence"/>
</dbReference>
<dbReference type="InterPro" id="IPR023486">
    <property type="entry name" value="TFIIB_CS"/>
</dbReference>
<evidence type="ECO:0000256" key="14">
    <source>
        <dbReference type="PROSITE-ProRule" id="PRU00469"/>
    </source>
</evidence>
<keyword evidence="5" id="KW-0677">Repeat</keyword>
<dbReference type="SUPFAM" id="SSF57783">
    <property type="entry name" value="Zinc beta-ribbon"/>
    <property type="match status" value="1"/>
</dbReference>
<dbReference type="Gene3D" id="1.10.472.10">
    <property type="entry name" value="Cyclin-like"/>
    <property type="match status" value="1"/>
</dbReference>
<evidence type="ECO:0000256" key="5">
    <source>
        <dbReference type="ARBA" id="ARBA00022737"/>
    </source>
</evidence>
<keyword evidence="8" id="KW-0805">Transcription regulation</keyword>
<dbReference type="InterPro" id="IPR036915">
    <property type="entry name" value="Cyclin-like_sf"/>
</dbReference>
<keyword evidence="4" id="KW-0479">Metal-binding</keyword>
<organism evidence="17 18">
    <name type="scientific">Starmerella bacillaris</name>
    <name type="common">Yeast</name>
    <name type="synonym">Candida zemplinina</name>
    <dbReference type="NCBI Taxonomy" id="1247836"/>
    <lineage>
        <taxon>Eukaryota</taxon>
        <taxon>Fungi</taxon>
        <taxon>Dikarya</taxon>
        <taxon>Ascomycota</taxon>
        <taxon>Saccharomycotina</taxon>
        <taxon>Dipodascomycetes</taxon>
        <taxon>Dipodascales</taxon>
        <taxon>Trichomonascaceae</taxon>
        <taxon>Starmerella</taxon>
    </lineage>
</organism>
<evidence type="ECO:0000313" key="17">
    <source>
        <dbReference type="EMBL" id="GMM52355.1"/>
    </source>
</evidence>
<evidence type="ECO:0000256" key="13">
    <source>
        <dbReference type="ARBA" id="ARBA00066213"/>
    </source>
</evidence>
<evidence type="ECO:0000256" key="10">
    <source>
        <dbReference type="ARBA" id="ARBA00023242"/>
    </source>
</evidence>
<evidence type="ECO:0000259" key="16">
    <source>
        <dbReference type="PROSITE" id="PS51134"/>
    </source>
</evidence>
<comment type="subcellular location">
    <subcellularLocation>
        <location evidence="1">Nucleus</location>
    </subcellularLocation>
</comment>
<dbReference type="PANTHER" id="PTHR11618:SF13">
    <property type="entry name" value="TRANSCRIPTION INITIATION FACTOR IIB"/>
    <property type="match status" value="1"/>
</dbReference>
<gene>
    <name evidence="17" type="ORF">DASB73_033180</name>
</gene>
<dbReference type="PRINTS" id="PR00685">
    <property type="entry name" value="TIFACTORIIB"/>
</dbReference>
<comment type="subunit">
    <text evidence="13">Associates with TFIID-IIA (DA complex) to form TFIID-IIA-IIB (DAB-complex) which is then recognized by polymerase II.</text>
</comment>
<reference evidence="17 18" key="1">
    <citation type="journal article" date="2023" name="Elife">
        <title>Identification of key yeast species and microbe-microbe interactions impacting larval growth of Drosophila in the wild.</title>
        <authorList>
            <person name="Mure A."/>
            <person name="Sugiura Y."/>
            <person name="Maeda R."/>
            <person name="Honda K."/>
            <person name="Sakurai N."/>
            <person name="Takahashi Y."/>
            <person name="Watada M."/>
            <person name="Katoh T."/>
            <person name="Gotoh A."/>
            <person name="Gotoh Y."/>
            <person name="Taniguchi I."/>
            <person name="Nakamura K."/>
            <person name="Hayashi T."/>
            <person name="Katayama T."/>
            <person name="Uemura T."/>
            <person name="Hattori Y."/>
        </authorList>
    </citation>
    <scope>NUCLEOTIDE SEQUENCE [LARGE SCALE GENOMIC DNA]</scope>
    <source>
        <strain evidence="17 18">SB-73</strain>
    </source>
</reference>
<dbReference type="Gene3D" id="1.10.472.170">
    <property type="match status" value="1"/>
</dbReference>
<dbReference type="InterPro" id="IPR013763">
    <property type="entry name" value="Cyclin-like_dom"/>
</dbReference>
<dbReference type="PROSITE" id="PS51134">
    <property type="entry name" value="ZF_TFIIB"/>
    <property type="match status" value="1"/>
</dbReference>
<evidence type="ECO:0000256" key="1">
    <source>
        <dbReference type="ARBA" id="ARBA00004123"/>
    </source>
</evidence>
<evidence type="ECO:0000256" key="11">
    <source>
        <dbReference type="ARBA" id="ARBA00031706"/>
    </source>
</evidence>
<comment type="function">
    <text evidence="12">General factor that plays a major role in the activation of eukaryotic genes transcribed by RNA polymerase II.</text>
</comment>
<comment type="caution">
    <text evidence="17">The sequence shown here is derived from an EMBL/GenBank/DDBJ whole genome shotgun (WGS) entry which is preliminary data.</text>
</comment>
<evidence type="ECO:0000313" key="18">
    <source>
        <dbReference type="Proteomes" id="UP001362899"/>
    </source>
</evidence>
<dbReference type="GO" id="GO:0017025">
    <property type="term" value="F:TBP-class protein binding"/>
    <property type="evidence" value="ECO:0007669"/>
    <property type="project" value="InterPro"/>
</dbReference>
<keyword evidence="6 14" id="KW-0863">Zinc-finger</keyword>
<dbReference type="FunFam" id="1.10.472.170:FF:000001">
    <property type="entry name" value="Transcription initiation factor IIB"/>
    <property type="match status" value="1"/>
</dbReference>
<accession>A0AAV5RLR2</accession>
<dbReference type="SUPFAM" id="SSF47954">
    <property type="entry name" value="Cyclin-like"/>
    <property type="match status" value="2"/>
</dbReference>